<evidence type="ECO:0000256" key="1">
    <source>
        <dbReference type="ARBA" id="ARBA00022603"/>
    </source>
</evidence>
<gene>
    <name evidence="5" type="ORF">RBR11_07445</name>
</gene>
<keyword evidence="3" id="KW-0949">S-adenosyl-L-methionine</keyword>
<organism evidence="5 6">
    <name type="scientific">Microbacterium capsulatum</name>
    <dbReference type="NCBI Taxonomy" id="3041921"/>
    <lineage>
        <taxon>Bacteria</taxon>
        <taxon>Bacillati</taxon>
        <taxon>Actinomycetota</taxon>
        <taxon>Actinomycetes</taxon>
        <taxon>Micrococcales</taxon>
        <taxon>Microbacteriaceae</taxon>
        <taxon>Microbacterium</taxon>
    </lineage>
</organism>
<dbReference type="RefSeq" id="WP_308488686.1">
    <property type="nucleotide sequence ID" value="NZ_JAVFCB010000003.1"/>
</dbReference>
<evidence type="ECO:0000256" key="4">
    <source>
        <dbReference type="PROSITE-ProRule" id="PRU00489"/>
    </source>
</evidence>
<proteinExistence type="inferred from homology"/>
<dbReference type="PROSITE" id="PS51143">
    <property type="entry name" value="MT_A70"/>
    <property type="match status" value="1"/>
</dbReference>
<dbReference type="Pfam" id="PF05063">
    <property type="entry name" value="MT-A70"/>
    <property type="match status" value="1"/>
</dbReference>
<dbReference type="EMBL" id="JAVFCB010000003">
    <property type="protein sequence ID" value="MDQ4213749.1"/>
    <property type="molecule type" value="Genomic_DNA"/>
</dbReference>
<dbReference type="GO" id="GO:0008168">
    <property type="term" value="F:methyltransferase activity"/>
    <property type="evidence" value="ECO:0007669"/>
    <property type="project" value="UniProtKB-KW"/>
</dbReference>
<comment type="similarity">
    <text evidence="4">Belongs to the MT-A70-like family.</text>
</comment>
<evidence type="ECO:0000313" key="5">
    <source>
        <dbReference type="EMBL" id="MDQ4213749.1"/>
    </source>
</evidence>
<protein>
    <submittedName>
        <fullName evidence="5">MT-A70 family methyltransferase</fullName>
    </submittedName>
</protein>
<sequence>MTINEASASPTAGKEPSGIYDVILSDVPWRGQSGEKHYDTMSIDELLGMADAVKSVAADNSWLFFWTTKGLHTEAEAIIKAWGFDYAQGDWITWGKLNKFGFGRHKTGLRRATEDLLVATRGSVTAANRNVPDFLVYRVGRHSEKPHAQYAYIDDIAGMNVRRLELFARHKQPGWDAWGNEVDSDISLLEFGYPVPSDFTRAMRDNGDGDD</sequence>
<reference evidence="5 6" key="1">
    <citation type="submission" date="2023-08" db="EMBL/GenBank/DDBJ databases">
        <title>Microbacterium sp. nov., isolated from a waste landfill.</title>
        <authorList>
            <person name="Wen W."/>
        </authorList>
    </citation>
    <scope>NUCLEOTIDE SEQUENCE [LARGE SCALE GENOMIC DNA]</scope>
    <source>
        <strain evidence="5 6">ASV81</strain>
    </source>
</reference>
<keyword evidence="6" id="KW-1185">Reference proteome</keyword>
<dbReference type="SUPFAM" id="SSF53335">
    <property type="entry name" value="S-adenosyl-L-methionine-dependent methyltransferases"/>
    <property type="match status" value="1"/>
</dbReference>
<keyword evidence="1 5" id="KW-0489">Methyltransferase</keyword>
<evidence type="ECO:0000256" key="2">
    <source>
        <dbReference type="ARBA" id="ARBA00022679"/>
    </source>
</evidence>
<accession>A0ABU0XF55</accession>
<comment type="caution">
    <text evidence="5">The sequence shown here is derived from an EMBL/GenBank/DDBJ whole genome shotgun (WGS) entry which is preliminary data.</text>
</comment>
<evidence type="ECO:0000313" key="6">
    <source>
        <dbReference type="Proteomes" id="UP001230289"/>
    </source>
</evidence>
<dbReference type="InterPro" id="IPR007757">
    <property type="entry name" value="MT-A70-like"/>
</dbReference>
<dbReference type="InterPro" id="IPR029063">
    <property type="entry name" value="SAM-dependent_MTases_sf"/>
</dbReference>
<name>A0ABU0XF55_9MICO</name>
<evidence type="ECO:0000256" key="3">
    <source>
        <dbReference type="ARBA" id="ARBA00022691"/>
    </source>
</evidence>
<keyword evidence="2" id="KW-0808">Transferase</keyword>
<dbReference type="Proteomes" id="UP001230289">
    <property type="component" value="Unassembled WGS sequence"/>
</dbReference>
<dbReference type="PANTHER" id="PTHR12829:SF7">
    <property type="entry name" value="N6-ADENOSINE-METHYLTRANSFERASE CATALYTIC SUBUNIT"/>
    <property type="match status" value="1"/>
</dbReference>
<dbReference type="GO" id="GO:0032259">
    <property type="term" value="P:methylation"/>
    <property type="evidence" value="ECO:0007669"/>
    <property type="project" value="UniProtKB-KW"/>
</dbReference>
<dbReference type="PANTHER" id="PTHR12829">
    <property type="entry name" value="N6-ADENOSINE-METHYLTRANSFERASE"/>
    <property type="match status" value="1"/>
</dbReference>